<dbReference type="KEGG" id="ptp:RCA23_c30170"/>
<name>A0AAN0RLT0_9RHOB</name>
<dbReference type="InterPro" id="IPR027417">
    <property type="entry name" value="P-loop_NTPase"/>
</dbReference>
<dbReference type="RefSeq" id="WP_044051049.1">
    <property type="nucleotide sequence ID" value="NZ_CP003984.1"/>
</dbReference>
<dbReference type="AlphaFoldDB" id="A0AAN0RLT0"/>
<sequence length="475" mass="54643">MTKRFDYFVIFAEMRTGSNFLEENINGLEDVICHGEAFNPSFLGFPEVETLLGETEAQRNENPFALLDKIKTSEDKISGFRYFHNHDVRIFDVILNDPKCAKIILTRNPLDSFISWKIALATGQWKLTNTTHLKTAQVDFHLEQFEDYLTEMQNFQMEVQRSLQVSGQSAFYVRYEDLTDLDVVNGIARFLGSQSQLDRLSKKLKRQNPRPIVEKVANFEDLEAAVSSIDWFDLARTPNFEPKRGAAIPRYVAAPISPLLFMPISPWPDRQIETWLAALDHTDPKELRRNFGQRPLLRWKNTHPNHRSFTVVHHPVARAYDVFCRHILPIKDDRYAELRRGLRRVHNLPLPEHPDDPPLSTTQLRACFCEFLKFLKFNLAGQTALRVDGAWASQSQIIQGFCKFSPPHMIVRAETLEEDLKLLTQQVGLTWYAPPSAPPPQGPALAEIYDAELETLAREAYAADYTNFGFKPLKI</sequence>
<protein>
    <recommendedName>
        <fullName evidence="3">Nodulation protein NodH</fullName>
    </recommendedName>
</protein>
<accession>A0AAN0RLT0</accession>
<dbReference type="Gene3D" id="3.40.50.300">
    <property type="entry name" value="P-loop containing nucleotide triphosphate hydrolases"/>
    <property type="match status" value="1"/>
</dbReference>
<evidence type="ECO:0000313" key="2">
    <source>
        <dbReference type="Proteomes" id="UP000028680"/>
    </source>
</evidence>
<dbReference type="SUPFAM" id="SSF52540">
    <property type="entry name" value="P-loop containing nucleoside triphosphate hydrolases"/>
    <property type="match status" value="1"/>
</dbReference>
<evidence type="ECO:0000313" key="1">
    <source>
        <dbReference type="EMBL" id="AII88517.1"/>
    </source>
</evidence>
<gene>
    <name evidence="1" type="ORF">RCA23_c30170</name>
</gene>
<reference evidence="1 2" key="1">
    <citation type="journal article" date="2014" name="ISME J.">
        <title>Adaptation of an abundant Roseobacter RCA organism to pelagic systems revealed by genomic and transcriptomic analyses.</title>
        <authorList>
            <person name="Voget S."/>
            <person name="Wemheuer B."/>
            <person name="Brinkhoff T."/>
            <person name="Vollmers J."/>
            <person name="Dietrich S."/>
            <person name="Giebel H.A."/>
            <person name="Beardsley C."/>
            <person name="Sardemann C."/>
            <person name="Bakenhus I."/>
            <person name="Billerbeck S."/>
            <person name="Daniel R."/>
            <person name="Simon M."/>
        </authorList>
    </citation>
    <scope>NUCLEOTIDE SEQUENCE [LARGE SCALE GENOMIC DNA]</scope>
    <source>
        <strain evidence="1 2">RCA23</strain>
    </source>
</reference>
<dbReference type="EMBL" id="CP003984">
    <property type="protein sequence ID" value="AII88517.1"/>
    <property type="molecule type" value="Genomic_DNA"/>
</dbReference>
<proteinExistence type="predicted"/>
<evidence type="ECO:0008006" key="3">
    <source>
        <dbReference type="Google" id="ProtNLM"/>
    </source>
</evidence>
<dbReference type="Proteomes" id="UP000028680">
    <property type="component" value="Chromosome"/>
</dbReference>
<organism evidence="1 2">
    <name type="scientific">Planktomarina temperata RCA23</name>
    <dbReference type="NCBI Taxonomy" id="666509"/>
    <lineage>
        <taxon>Bacteria</taxon>
        <taxon>Pseudomonadati</taxon>
        <taxon>Pseudomonadota</taxon>
        <taxon>Alphaproteobacteria</taxon>
        <taxon>Rhodobacterales</taxon>
        <taxon>Paracoccaceae</taxon>
        <taxon>Planktomarina</taxon>
    </lineage>
</organism>
<keyword evidence="2" id="KW-1185">Reference proteome</keyword>